<proteinExistence type="predicted"/>
<sequence>MTVPSEVKTGTSMTTNASYANNPYLAGCHSYKTPNNPTAAAASIASSNTANMTTACNTFSYPAKPQSVGPGSTSGLHPSSSSDRRRSSFGSQKLTGVLATVRRTSNSVLQTLTGRGDWEPASIFSRGEPSSAAARRCSRRSETEKGDRLSFSRSVLPRGSNASASSTNGWGLSGTSSAKPWGFRRPSVTRNGARGSSVSGPAPSRTSRFSTEGEPEEYSIYFGGQNEPLAQPLQTLEIFGAASKRAEELRAQRGVDEVTSEREGSASLRSILVVRSSQGGLYGAGSTRPPSRSIQNRVRFTEVNELREYNPHETFRRRGSRAESEHPLLTSLRNIIFRTRSDKRAVEQLAEKVQMMTERTSAVAAVMDSCVNSFEREAETVFSKESLEETQMRVADAHKQCQAEILREDRNTKCRTWRRRSVPSRS</sequence>
<dbReference type="Proteomes" id="UP000028837">
    <property type="component" value="Unassembled WGS sequence"/>
</dbReference>
<dbReference type="EMBL" id="AHZU02000816">
    <property type="protein sequence ID" value="KFG39822.1"/>
    <property type="molecule type" value="Genomic_DNA"/>
</dbReference>
<comment type="caution">
    <text evidence="2">The sequence shown here is derived from an EMBL/GenBank/DDBJ whole genome shotgun (WGS) entry which is preliminary data.</text>
</comment>
<feature type="compositionally biased region" description="Low complexity" evidence="1">
    <location>
        <begin position="69"/>
        <end position="81"/>
    </location>
</feature>
<organism evidence="2 3">
    <name type="scientific">Toxoplasma gondii GAB2-2007-GAL-DOM2</name>
    <dbReference type="NCBI Taxonomy" id="1130820"/>
    <lineage>
        <taxon>Eukaryota</taxon>
        <taxon>Sar</taxon>
        <taxon>Alveolata</taxon>
        <taxon>Apicomplexa</taxon>
        <taxon>Conoidasida</taxon>
        <taxon>Coccidia</taxon>
        <taxon>Eucoccidiorida</taxon>
        <taxon>Eimeriorina</taxon>
        <taxon>Sarcocystidae</taxon>
        <taxon>Toxoplasma</taxon>
    </lineage>
</organism>
<evidence type="ECO:0000313" key="3">
    <source>
        <dbReference type="Proteomes" id="UP000028837"/>
    </source>
</evidence>
<gene>
    <name evidence="2" type="ORF">TGDOM2_284610</name>
</gene>
<feature type="region of interest" description="Disordered" evidence="1">
    <location>
        <begin position="64"/>
        <end position="92"/>
    </location>
</feature>
<feature type="compositionally biased region" description="Polar residues" evidence="1">
    <location>
        <begin position="160"/>
        <end position="178"/>
    </location>
</feature>
<feature type="compositionally biased region" description="Basic and acidic residues" evidence="1">
    <location>
        <begin position="139"/>
        <end position="150"/>
    </location>
</feature>
<feature type="compositionally biased region" description="Polar residues" evidence="1">
    <location>
        <begin position="188"/>
        <end position="210"/>
    </location>
</feature>
<dbReference type="VEuPathDB" id="ToxoDB:TGDOM2_284610"/>
<dbReference type="AlphaFoldDB" id="A0A086K604"/>
<protein>
    <submittedName>
        <fullName evidence="2">Uncharacterized protein</fullName>
    </submittedName>
</protein>
<name>A0A086K604_TOXGO</name>
<evidence type="ECO:0000313" key="2">
    <source>
        <dbReference type="EMBL" id="KFG39822.1"/>
    </source>
</evidence>
<accession>A0A086K604</accession>
<evidence type="ECO:0000256" key="1">
    <source>
        <dbReference type="SAM" id="MobiDB-lite"/>
    </source>
</evidence>
<feature type="region of interest" description="Disordered" evidence="1">
    <location>
        <begin position="118"/>
        <end position="215"/>
    </location>
</feature>
<reference evidence="2 3" key="1">
    <citation type="submission" date="2014-02" db="EMBL/GenBank/DDBJ databases">
        <authorList>
            <person name="Sibley D."/>
            <person name="Venepally P."/>
            <person name="Karamycheva S."/>
            <person name="Hadjithomas M."/>
            <person name="Khan A."/>
            <person name="Brunk B."/>
            <person name="Roos D."/>
            <person name="Caler E."/>
            <person name="Lorenzi H."/>
        </authorList>
    </citation>
    <scope>NUCLEOTIDE SEQUENCE [LARGE SCALE GENOMIC DNA]</scope>
    <source>
        <strain evidence="2 3">GAB2-2007-GAL-DOM2</strain>
    </source>
</reference>
<dbReference type="OrthoDB" id="333070at2759"/>